<dbReference type="AlphaFoldDB" id="A0A8T1X527"/>
<proteinExistence type="predicted"/>
<sequence>MHRSFADECEDGSPPPPAKKPGPVQRPQNTPEALAGKLLWMTPEQQQSTAYSLEAAGMTESTFRRLKSKAMELLEQIPRTMFLKADRAQQTRLLDHIRAAKPGESICIAEYDFTLKDFSDALIERKHASVKMYVLVDLT</sequence>
<evidence type="ECO:0000313" key="2">
    <source>
        <dbReference type="EMBL" id="KAG7401167.1"/>
    </source>
</evidence>
<evidence type="ECO:0000313" key="3">
    <source>
        <dbReference type="Proteomes" id="UP000693981"/>
    </source>
</evidence>
<dbReference type="Proteomes" id="UP000693981">
    <property type="component" value="Unassembled WGS sequence"/>
</dbReference>
<accession>A0A8T1X527</accession>
<feature type="region of interest" description="Disordered" evidence="1">
    <location>
        <begin position="1"/>
        <end position="31"/>
    </location>
</feature>
<gene>
    <name evidence="2" type="ORF">PHYBOEH_002725</name>
</gene>
<reference evidence="2" key="1">
    <citation type="submission" date="2021-02" db="EMBL/GenBank/DDBJ databases">
        <authorList>
            <person name="Palmer J.M."/>
        </authorList>
    </citation>
    <scope>NUCLEOTIDE SEQUENCE</scope>
    <source>
        <strain evidence="2">SCRP23</strain>
    </source>
</reference>
<name>A0A8T1X527_9STRA</name>
<protein>
    <submittedName>
        <fullName evidence="2">Uncharacterized protein</fullName>
    </submittedName>
</protein>
<evidence type="ECO:0000256" key="1">
    <source>
        <dbReference type="SAM" id="MobiDB-lite"/>
    </source>
</evidence>
<dbReference type="EMBL" id="JAGDFL010000017">
    <property type="protein sequence ID" value="KAG7401167.1"/>
    <property type="molecule type" value="Genomic_DNA"/>
</dbReference>
<keyword evidence="3" id="KW-1185">Reference proteome</keyword>
<comment type="caution">
    <text evidence="2">The sequence shown here is derived from an EMBL/GenBank/DDBJ whole genome shotgun (WGS) entry which is preliminary data.</text>
</comment>
<organism evidence="2 3">
    <name type="scientific">Phytophthora boehmeriae</name>
    <dbReference type="NCBI Taxonomy" id="109152"/>
    <lineage>
        <taxon>Eukaryota</taxon>
        <taxon>Sar</taxon>
        <taxon>Stramenopiles</taxon>
        <taxon>Oomycota</taxon>
        <taxon>Peronosporomycetes</taxon>
        <taxon>Peronosporales</taxon>
        <taxon>Peronosporaceae</taxon>
        <taxon>Phytophthora</taxon>
    </lineage>
</organism>